<dbReference type="OMA" id="GMDIFFL"/>
<evidence type="ECO:0000313" key="3">
    <source>
        <dbReference type="Proteomes" id="UP000002195"/>
    </source>
</evidence>
<dbReference type="VEuPathDB" id="AmoebaDB:DDB_G0280769"/>
<evidence type="ECO:0000256" key="1">
    <source>
        <dbReference type="SAM" id="Phobius"/>
    </source>
</evidence>
<protein>
    <recommendedName>
        <fullName evidence="4">MARVEL domain-containing protein</fullName>
    </recommendedName>
</protein>
<dbReference type="HOGENOM" id="CLU_1368438_0_0_1"/>
<dbReference type="FunCoup" id="Q54UW9">
    <property type="interactions" value="131"/>
</dbReference>
<feature type="transmembrane region" description="Helical" evidence="1">
    <location>
        <begin position="163"/>
        <end position="182"/>
    </location>
</feature>
<dbReference type="PaxDb" id="44689-DDB0204720"/>
<dbReference type="EMBL" id="AAFI02000038">
    <property type="protein sequence ID" value="EAL67042.1"/>
    <property type="molecule type" value="Genomic_DNA"/>
</dbReference>
<keyword evidence="3" id="KW-1185">Reference proteome</keyword>
<dbReference type="eggNOG" id="ENOG502RBIU">
    <property type="taxonomic scope" value="Eukaryota"/>
</dbReference>
<keyword evidence="1" id="KW-1133">Transmembrane helix</keyword>
<accession>Q54UW9</accession>
<feature type="transmembrane region" description="Helical" evidence="1">
    <location>
        <begin position="106"/>
        <end position="131"/>
    </location>
</feature>
<reference evidence="2 3" key="1">
    <citation type="journal article" date="2005" name="Nature">
        <title>The genome of the social amoeba Dictyostelium discoideum.</title>
        <authorList>
            <consortium name="The Dictyostelium discoideum Sequencing Consortium"/>
            <person name="Eichinger L."/>
            <person name="Pachebat J.A."/>
            <person name="Glockner G."/>
            <person name="Rajandream M.A."/>
            <person name="Sucgang R."/>
            <person name="Berriman M."/>
            <person name="Song J."/>
            <person name="Olsen R."/>
            <person name="Szafranski K."/>
            <person name="Xu Q."/>
            <person name="Tunggal B."/>
            <person name="Kummerfeld S."/>
            <person name="Madera M."/>
            <person name="Konfortov B.A."/>
            <person name="Rivero F."/>
            <person name="Bankier A.T."/>
            <person name="Lehmann R."/>
            <person name="Hamlin N."/>
            <person name="Davies R."/>
            <person name="Gaudet P."/>
            <person name="Fey P."/>
            <person name="Pilcher K."/>
            <person name="Chen G."/>
            <person name="Saunders D."/>
            <person name="Sodergren E."/>
            <person name="Davis P."/>
            <person name="Kerhornou A."/>
            <person name="Nie X."/>
            <person name="Hall N."/>
            <person name="Anjard C."/>
            <person name="Hemphill L."/>
            <person name="Bason N."/>
            <person name="Farbrother P."/>
            <person name="Desany B."/>
            <person name="Just E."/>
            <person name="Morio T."/>
            <person name="Rost R."/>
            <person name="Churcher C."/>
            <person name="Cooper J."/>
            <person name="Haydock S."/>
            <person name="van Driessche N."/>
            <person name="Cronin A."/>
            <person name="Goodhead I."/>
            <person name="Muzny D."/>
            <person name="Mourier T."/>
            <person name="Pain A."/>
            <person name="Lu M."/>
            <person name="Harper D."/>
            <person name="Lindsay R."/>
            <person name="Hauser H."/>
            <person name="James K."/>
            <person name="Quiles M."/>
            <person name="Madan Babu M."/>
            <person name="Saito T."/>
            <person name="Buchrieser C."/>
            <person name="Wardroper A."/>
            <person name="Felder M."/>
            <person name="Thangavelu M."/>
            <person name="Johnson D."/>
            <person name="Knights A."/>
            <person name="Loulseged H."/>
            <person name="Mungall K."/>
            <person name="Oliver K."/>
            <person name="Price C."/>
            <person name="Quail M.A."/>
            <person name="Urushihara H."/>
            <person name="Hernandez J."/>
            <person name="Rabbinowitsch E."/>
            <person name="Steffen D."/>
            <person name="Sanders M."/>
            <person name="Ma J."/>
            <person name="Kohara Y."/>
            <person name="Sharp S."/>
            <person name="Simmonds M."/>
            <person name="Spiegler S."/>
            <person name="Tivey A."/>
            <person name="Sugano S."/>
            <person name="White B."/>
            <person name="Walker D."/>
            <person name="Woodward J."/>
            <person name="Winckler T."/>
            <person name="Tanaka Y."/>
            <person name="Shaulsky G."/>
            <person name="Schleicher M."/>
            <person name="Weinstock G."/>
            <person name="Rosenthal A."/>
            <person name="Cox E.C."/>
            <person name="Chisholm R.L."/>
            <person name="Gibbs R."/>
            <person name="Loomis W.F."/>
            <person name="Platzer M."/>
            <person name="Kay R.R."/>
            <person name="Williams J."/>
            <person name="Dear P.H."/>
            <person name="Noegel A.A."/>
            <person name="Barrell B."/>
            <person name="Kuspa A."/>
        </authorList>
    </citation>
    <scope>NUCLEOTIDE SEQUENCE [LARGE SCALE GENOMIC DNA]</scope>
    <source>
        <strain evidence="2 3">AX4</strain>
    </source>
</reference>
<name>Q54UW9_DICDI</name>
<organism evidence="2 3">
    <name type="scientific">Dictyostelium discoideum</name>
    <name type="common">Social amoeba</name>
    <dbReference type="NCBI Taxonomy" id="44689"/>
    <lineage>
        <taxon>Eukaryota</taxon>
        <taxon>Amoebozoa</taxon>
        <taxon>Evosea</taxon>
        <taxon>Eumycetozoa</taxon>
        <taxon>Dictyostelia</taxon>
        <taxon>Dictyosteliales</taxon>
        <taxon>Dictyosteliaceae</taxon>
        <taxon>Dictyostelium</taxon>
    </lineage>
</organism>
<evidence type="ECO:0000313" key="2">
    <source>
        <dbReference type="EMBL" id="EAL67042.1"/>
    </source>
</evidence>
<dbReference type="KEGG" id="ddi:DDB_G0280769"/>
<feature type="transmembrane region" description="Helical" evidence="1">
    <location>
        <begin position="42"/>
        <end position="66"/>
    </location>
</feature>
<keyword evidence="1" id="KW-0812">Transmembrane</keyword>
<dbReference type="InParanoid" id="Q54UW9"/>
<comment type="caution">
    <text evidence="2">The sequence shown here is derived from an EMBL/GenBank/DDBJ whole genome shotgun (WGS) entry which is preliminary data.</text>
</comment>
<gene>
    <name evidence="2" type="ORF">DDB_G0280769</name>
</gene>
<feature type="transmembrane region" description="Helical" evidence="1">
    <location>
        <begin position="72"/>
        <end position="94"/>
    </location>
</feature>
<dbReference type="AlphaFoldDB" id="Q54UW9"/>
<sequence>MVNNELEFVDEKKWEERIDRVKSGYKRNKFVRWFKSKRPFPWIYLFSFFVNVPMLLSLIILTGVRWQSNCSFIGTFLIIYIFLFIGNLLYSLYFHKTMLIKKPRHCVTVVSDCGLSSFFLYTGISVVIFIICEFLRKGTEYTECYKTNREIFVLLRGAAGMDIFFLIGFYIINFLNVCCSCYKKPDNDKKKKKKVIVDPL</sequence>
<dbReference type="RefSeq" id="XP_641018.1">
    <property type="nucleotide sequence ID" value="XM_635926.1"/>
</dbReference>
<keyword evidence="1" id="KW-0472">Membrane</keyword>
<dbReference type="GeneID" id="8622720"/>
<dbReference type="Proteomes" id="UP000002195">
    <property type="component" value="Unassembled WGS sequence"/>
</dbReference>
<evidence type="ECO:0008006" key="4">
    <source>
        <dbReference type="Google" id="ProtNLM"/>
    </source>
</evidence>
<dbReference type="dictyBase" id="DDB_G0280769"/>
<proteinExistence type="predicted"/>